<feature type="region of interest" description="Disordered" evidence="1">
    <location>
        <begin position="848"/>
        <end position="898"/>
    </location>
</feature>
<feature type="domain" description="NADP-dependent oxidoreductase" evidence="2">
    <location>
        <begin position="1418"/>
        <end position="1659"/>
    </location>
</feature>
<accession>A0A383VHY8</accession>
<feature type="compositionally biased region" description="Low complexity" evidence="1">
    <location>
        <begin position="1101"/>
        <end position="1115"/>
    </location>
</feature>
<dbReference type="EMBL" id="FNXT01000561">
    <property type="protein sequence ID" value="SZX65137.1"/>
    <property type="molecule type" value="Genomic_DNA"/>
</dbReference>
<feature type="compositionally biased region" description="Low complexity" evidence="1">
    <location>
        <begin position="634"/>
        <end position="672"/>
    </location>
</feature>
<dbReference type="InterPro" id="IPR036812">
    <property type="entry name" value="NAD(P)_OxRdtase_dom_sf"/>
</dbReference>
<feature type="compositionally biased region" description="Low complexity" evidence="1">
    <location>
        <begin position="308"/>
        <end position="323"/>
    </location>
</feature>
<feature type="region of interest" description="Disordered" evidence="1">
    <location>
        <begin position="308"/>
        <end position="370"/>
    </location>
</feature>
<protein>
    <recommendedName>
        <fullName evidence="2">NADP-dependent oxidoreductase domain-containing protein</fullName>
    </recommendedName>
</protein>
<dbReference type="Gene3D" id="3.20.20.100">
    <property type="entry name" value="NADP-dependent oxidoreductase domain"/>
    <property type="match status" value="1"/>
</dbReference>
<feature type="compositionally biased region" description="Polar residues" evidence="1">
    <location>
        <begin position="971"/>
        <end position="983"/>
    </location>
</feature>
<feature type="region of interest" description="Disordered" evidence="1">
    <location>
        <begin position="216"/>
        <end position="239"/>
    </location>
</feature>
<name>A0A383VHY8_TETOB</name>
<evidence type="ECO:0000313" key="3">
    <source>
        <dbReference type="EMBL" id="SZX65137.1"/>
    </source>
</evidence>
<sequence>MLPPTVTGSAYSNQQVTSHQNTTNLFPVDPLSSSTITGSSPMMPWDLAALQEQAAAAEAAAAATAKAAGKLPPVPGWSLQLRQQHSLAGQQEVAKQHQLLQASKPAPQLPAHLLGNNENSTAFNSGSNCFSSKQQQGKAEPQHPLLQARKPLQQLAVNNQRQQQQPGADAKGFSFPAAFLTVQDKAAVQPIQQLYRPVTSNPHPTCQPTSAALDRTLRETSSSLQDNPAQLTSSNSCSTAHQGAHMAGIASSTIASQVQGPTAVPAAAAHSLSLQERAAGSAALQQTTIASLLQQQECVAGLPVLQEAPASSASGPSGSAAAGIQRQPSNQAGQHKQQDDASGANMDSCYPVDAAHGSSTSSNSNVTGERSKAAERLAALDQVKSTLVLTRQALQEHAAAAAVRGPPHPTDPLFMAFPASHSSNTSYLGGAAVLQAPAPPANHSSSSIFQPLTTNVPNHQAAAKRLAATPSGTPHNTQHLGSFASAGRATPATGGLSCGRHSMQGLPSVTAAAALAHSSAHSGVPLHSSTQQQLAAPAGSAAAPAAPFHSSIVHTAAPFVRGVPQAAYQAAYAAPAADLSTQSLLEAVAATLQGSCASQDHNSHLTLHTAATTNAGLPQFQADVQPTASHACYASSSGHTPAAPAASHSAQATSSSCGSCSNAPTSSRSSSSILEPQHPYQHHWQHRQRSAHPGLPGSTAAASSSILDPFTAVSMQQQTASTATSQPYGSVDPAQLQHFAGNMMSVPGPALITSRSAAAGNVSTPSVELARQAAAAAAGLAAAAQTRSRPGTPRYPGLEAAAGAQQVEDGSAAERWSHWKQAAGLLLQGARMQQPGPAATAAMAGAGAPAAPPAVRSTTDMREHQRMRQLQQQAGLQQEKHGPAQPTAAAPAPTASGSMAAETVRHAARALQRLRLKQAETAAAAMAAAAQKASTQAGQLAASAAADQAMPAASCESHAPRHHAVHDISWQQPRDGTASQPSAAATAGSTQGLSGQLLQQLQRLKAAALQDSQAARLAHVAACKAAGLGQVSDEHAVISSATAVGVSGSDELQQRQQLSQSMVKEAGGTAGNGDSTRCSSLSGLSHHTSSTQGRLDAMRISSGGSCSSSSSYASAEPGPEYAAKQDAADMQLPASVLEELLMATAAVDSEKDATNPAASTASAAAAAAKTPLELAAAAAAAVAAFAADADAAAAAADDDDDDDATPEARQQLPPAPAPHSRPSSALSTALCSCLADTAQSTLSYALPGHLLLRTPFVGLHADDNDYVAEAIAHWHGMDACKDMMFVNSSRYLAARKPNGAKKRLVWRGLQTGTLAHDGCREVEWKGQAFSYLMHHPGFNKTENYGSSKAATGAHASDYGPSSSDVGTRAGTGTWNGPAPTGARDPAAAAAAAAAANLTAANEATTALLSTGQRIPMIGLGTYQLKSADAVKKALELGYRHFDCAAFYGNEAIVGEGLAEFVAAGRRSELFVTSKVWNTHHKPADARASVQQSLKDLGLQQLDLVLVHWPEAWAAGSDPEGTVIPDDSISLLDTWRGLEALVDEGLVAALGLSNCSLTQVEEVLAAAKHKPVCNQIELHPLLAQRKLVGVSYRKGVVSVAYSPLGIGSPELLQHPVVAQIAAETGKTPVQVLLKYNMQRGVVVIPKASSPEHLAANLQGMFSWRLNNQQKILLDTMDTGKRFIDPKWKNWGDKEEGGVAKPSIVLAAAAAAAAPTAAEQ</sequence>
<dbReference type="SUPFAM" id="SSF51430">
    <property type="entry name" value="NAD(P)-linked oxidoreductase"/>
    <property type="match status" value="1"/>
</dbReference>
<organism evidence="3 5">
    <name type="scientific">Tetradesmus obliquus</name>
    <name type="common">Green alga</name>
    <name type="synonym">Acutodesmus obliquus</name>
    <dbReference type="NCBI Taxonomy" id="3088"/>
    <lineage>
        <taxon>Eukaryota</taxon>
        <taxon>Viridiplantae</taxon>
        <taxon>Chlorophyta</taxon>
        <taxon>core chlorophytes</taxon>
        <taxon>Chlorophyceae</taxon>
        <taxon>CS clade</taxon>
        <taxon>Sphaeropleales</taxon>
        <taxon>Scenedesmaceae</taxon>
        <taxon>Tetradesmus</taxon>
    </lineage>
</organism>
<dbReference type="GO" id="GO:0016491">
    <property type="term" value="F:oxidoreductase activity"/>
    <property type="evidence" value="ECO:0007669"/>
    <property type="project" value="InterPro"/>
</dbReference>
<feature type="compositionally biased region" description="Low complexity" evidence="1">
    <location>
        <begin position="1079"/>
        <end position="1093"/>
    </location>
</feature>
<feature type="compositionally biased region" description="Acidic residues" evidence="1">
    <location>
        <begin position="1196"/>
        <end position="1205"/>
    </location>
</feature>
<dbReference type="STRING" id="3088.A0A383VHY8"/>
<dbReference type="EMBL" id="FNXT01001227">
    <property type="protein sequence ID" value="SZX75243.1"/>
    <property type="molecule type" value="Genomic_DNA"/>
</dbReference>
<dbReference type="InterPro" id="IPR018170">
    <property type="entry name" value="Aldo/ket_reductase_CS"/>
</dbReference>
<dbReference type="PRINTS" id="PR00069">
    <property type="entry name" value="ALDKETRDTASE"/>
</dbReference>
<dbReference type="Pfam" id="PF00248">
    <property type="entry name" value="Aldo_ket_red"/>
    <property type="match status" value="1"/>
</dbReference>
<evidence type="ECO:0000259" key="2">
    <source>
        <dbReference type="Pfam" id="PF00248"/>
    </source>
</evidence>
<evidence type="ECO:0000256" key="1">
    <source>
        <dbReference type="SAM" id="MobiDB-lite"/>
    </source>
</evidence>
<dbReference type="PROSITE" id="PS00798">
    <property type="entry name" value="ALDOKETO_REDUCTASE_1"/>
    <property type="match status" value="1"/>
</dbReference>
<dbReference type="CDD" id="cd19071">
    <property type="entry name" value="AKR_AKR1-5-like"/>
    <property type="match status" value="1"/>
</dbReference>
<feature type="compositionally biased region" description="Basic residues" evidence="1">
    <location>
        <begin position="680"/>
        <end position="690"/>
    </location>
</feature>
<dbReference type="InterPro" id="IPR023210">
    <property type="entry name" value="NADP_OxRdtase_dom"/>
</dbReference>
<feature type="region of interest" description="Disordered" evidence="1">
    <location>
        <begin position="631"/>
        <end position="702"/>
    </location>
</feature>
<feature type="region of interest" description="Disordered" evidence="1">
    <location>
        <begin position="1057"/>
        <end position="1126"/>
    </location>
</feature>
<feature type="compositionally biased region" description="Polar residues" evidence="1">
    <location>
        <begin position="219"/>
        <end position="239"/>
    </location>
</feature>
<feature type="compositionally biased region" description="Polar residues" evidence="1">
    <location>
        <begin position="326"/>
        <end position="335"/>
    </location>
</feature>
<dbReference type="Proteomes" id="UP000256970">
    <property type="component" value="Unassembled WGS sequence"/>
</dbReference>
<feature type="compositionally biased region" description="Low complexity" evidence="1">
    <location>
        <begin position="868"/>
        <end position="898"/>
    </location>
</feature>
<keyword evidence="5" id="KW-1185">Reference proteome</keyword>
<dbReference type="PANTHER" id="PTHR11732">
    <property type="entry name" value="ALDO/KETO REDUCTASE"/>
    <property type="match status" value="1"/>
</dbReference>
<proteinExistence type="predicted"/>
<gene>
    <name evidence="4" type="ORF">BQ4739_LOCUS15533</name>
    <name evidence="3" type="ORF">BQ4739_LOCUS5589</name>
</gene>
<feature type="compositionally biased region" description="Polar residues" evidence="1">
    <location>
        <begin position="116"/>
        <end position="137"/>
    </location>
</feature>
<evidence type="ECO:0000313" key="5">
    <source>
        <dbReference type="Proteomes" id="UP000256970"/>
    </source>
</evidence>
<feature type="region of interest" description="Disordered" evidence="1">
    <location>
        <begin position="971"/>
        <end position="991"/>
    </location>
</feature>
<dbReference type="InterPro" id="IPR020471">
    <property type="entry name" value="AKR"/>
</dbReference>
<feature type="compositionally biased region" description="Low complexity" evidence="1">
    <location>
        <begin position="357"/>
        <end position="368"/>
    </location>
</feature>
<feature type="region of interest" description="Disordered" evidence="1">
    <location>
        <begin position="108"/>
        <end position="142"/>
    </location>
</feature>
<evidence type="ECO:0000313" key="4">
    <source>
        <dbReference type="EMBL" id="SZX75243.1"/>
    </source>
</evidence>
<reference evidence="3 5" key="1">
    <citation type="submission" date="2016-10" db="EMBL/GenBank/DDBJ databases">
        <authorList>
            <person name="Cai Z."/>
        </authorList>
    </citation>
    <scope>NUCLEOTIDE SEQUENCE [LARGE SCALE GENOMIC DNA]</scope>
</reference>
<feature type="region of interest" description="Disordered" evidence="1">
    <location>
        <begin position="1194"/>
        <end position="1223"/>
    </location>
</feature>